<sequence>MKPQTPFIPCEQWDLKIPNLPPRSRLYSLQPIGLGTPYTESLSSYLQRLAQHHHLRPWQLYTHCLTRLSFAPYITLG</sequence>
<gene>
    <name evidence="1" type="ORF">K2F26_04905</name>
</gene>
<reference evidence="1 2" key="1">
    <citation type="journal article" date="2022" name="J. Am. Chem. Soc.">
        <title>Biosynthesis of Guanitoxin Enables Global Environmental Detection in Freshwater Cyanobacteria.</title>
        <authorList>
            <person name="Lima S.T."/>
            <person name="Fallon T.R."/>
            <person name="Cordoza J.L."/>
            <person name="Chekan J.R."/>
            <person name="Delbaje E."/>
            <person name="Hopiavuori A.R."/>
            <person name="Alvarenga D.O."/>
            <person name="Wood S.M."/>
            <person name="Luhavaya H."/>
            <person name="Baumgartner J.T."/>
            <person name="Dorr F.A."/>
            <person name="Etchegaray A."/>
            <person name="Pinto E."/>
            <person name="McKinnie S.M.K."/>
            <person name="Fiore M.F."/>
            <person name="Moore B.S."/>
        </authorList>
    </citation>
    <scope>NUCLEOTIDE SEQUENCE [LARGE SCALE GENOMIC DNA]</scope>
    <source>
        <strain evidence="1 2">ITEP-024</strain>
    </source>
</reference>
<dbReference type="RefSeq" id="WP_220610574.1">
    <property type="nucleotide sequence ID" value="NZ_CP080598.1"/>
</dbReference>
<protein>
    <submittedName>
        <fullName evidence="1">TniQ family protein</fullName>
    </submittedName>
</protein>
<evidence type="ECO:0000313" key="1">
    <source>
        <dbReference type="EMBL" id="QYX32716.1"/>
    </source>
</evidence>
<organism evidence="1 2">
    <name type="scientific">Sphaerospermopsis torques-reginae ITEP-024</name>
    <dbReference type="NCBI Taxonomy" id="984208"/>
    <lineage>
        <taxon>Bacteria</taxon>
        <taxon>Bacillati</taxon>
        <taxon>Cyanobacteriota</taxon>
        <taxon>Cyanophyceae</taxon>
        <taxon>Nostocales</taxon>
        <taxon>Aphanizomenonaceae</taxon>
        <taxon>Sphaerospermopsis</taxon>
        <taxon>Sphaerospermopsis torques-reginae</taxon>
    </lineage>
</organism>
<proteinExistence type="predicted"/>
<keyword evidence="2" id="KW-1185">Reference proteome</keyword>
<dbReference type="Proteomes" id="UP000826540">
    <property type="component" value="Chromosome"/>
</dbReference>
<evidence type="ECO:0000313" key="2">
    <source>
        <dbReference type="Proteomes" id="UP000826540"/>
    </source>
</evidence>
<name>A0ABX8X2L9_9CYAN</name>
<dbReference type="EMBL" id="CP080598">
    <property type="protein sequence ID" value="QYX32716.1"/>
    <property type="molecule type" value="Genomic_DNA"/>
</dbReference>
<accession>A0ABX8X2L9</accession>